<reference evidence="5" key="1">
    <citation type="submission" date="2017-09" db="EMBL/GenBank/DDBJ databases">
        <title>Depth-based differentiation of microbial function through sediment-hosted aquifers and enrichment of novel symbionts in the deep terrestrial subsurface.</title>
        <authorList>
            <person name="Probst A.J."/>
            <person name="Ladd B."/>
            <person name="Jarett J.K."/>
            <person name="Geller-Mcgrath D.E."/>
            <person name="Sieber C.M.K."/>
            <person name="Emerson J.B."/>
            <person name="Anantharaman K."/>
            <person name="Thomas B.C."/>
            <person name="Malmstrom R."/>
            <person name="Stieglmeier M."/>
            <person name="Klingl A."/>
            <person name="Woyke T."/>
            <person name="Ryan C.M."/>
            <person name="Banfield J.F."/>
        </authorList>
    </citation>
    <scope>NUCLEOTIDE SEQUENCE [LARGE SCALE GENOMIC DNA]</scope>
</reference>
<evidence type="ECO:0000256" key="1">
    <source>
        <dbReference type="ARBA" id="ARBA00022432"/>
    </source>
</evidence>
<dbReference type="EMBL" id="PEXI01000097">
    <property type="protein sequence ID" value="PIU24060.1"/>
    <property type="molecule type" value="Genomic_DNA"/>
</dbReference>
<dbReference type="GO" id="GO:0004347">
    <property type="term" value="F:glucose-6-phosphate isomerase activity"/>
    <property type="evidence" value="ECO:0007669"/>
    <property type="project" value="InterPro"/>
</dbReference>
<organism evidence="4 5">
    <name type="scientific">Candidatus Berkelbacteria bacterium CG08_land_8_20_14_0_20_39_8</name>
    <dbReference type="NCBI Taxonomy" id="1974511"/>
    <lineage>
        <taxon>Bacteria</taxon>
        <taxon>Candidatus Berkelbacteria</taxon>
    </lineage>
</organism>
<comment type="caution">
    <text evidence="4">The sequence shown here is derived from an EMBL/GenBank/DDBJ whole genome shotgun (WGS) entry which is preliminary data.</text>
</comment>
<dbReference type="GO" id="GO:0006094">
    <property type="term" value="P:gluconeogenesis"/>
    <property type="evidence" value="ECO:0007669"/>
    <property type="project" value="UniProtKB-KW"/>
</dbReference>
<dbReference type="GO" id="GO:0006096">
    <property type="term" value="P:glycolytic process"/>
    <property type="evidence" value="ECO:0007669"/>
    <property type="project" value="UniProtKB-KW"/>
</dbReference>
<dbReference type="Gene3D" id="3.40.50.10490">
    <property type="entry name" value="Glucose-6-phosphate isomerase like protein, domain 1"/>
    <property type="match status" value="2"/>
</dbReference>
<accession>A0A2M6YBK7</accession>
<dbReference type="PANTHER" id="PTHR11469">
    <property type="entry name" value="GLUCOSE-6-PHOSPHATE ISOMERASE"/>
    <property type="match status" value="1"/>
</dbReference>
<dbReference type="SUPFAM" id="SSF53697">
    <property type="entry name" value="SIS domain"/>
    <property type="match status" value="1"/>
</dbReference>
<dbReference type="InterPro" id="IPR001672">
    <property type="entry name" value="G6P_Isomerase"/>
</dbReference>
<dbReference type="GO" id="GO:0051156">
    <property type="term" value="P:glucose 6-phosphate metabolic process"/>
    <property type="evidence" value="ECO:0007669"/>
    <property type="project" value="TreeGrafter"/>
</dbReference>
<evidence type="ECO:0000256" key="2">
    <source>
        <dbReference type="ARBA" id="ARBA00023152"/>
    </source>
</evidence>
<keyword evidence="3" id="KW-0413">Isomerase</keyword>
<dbReference type="PANTHER" id="PTHR11469:SF1">
    <property type="entry name" value="GLUCOSE-6-PHOSPHATE ISOMERASE"/>
    <property type="match status" value="1"/>
</dbReference>
<protein>
    <submittedName>
        <fullName evidence="4">Uncharacterized protein</fullName>
    </submittedName>
</protein>
<keyword evidence="1" id="KW-0312">Gluconeogenesis</keyword>
<evidence type="ECO:0000313" key="5">
    <source>
        <dbReference type="Proteomes" id="UP000229896"/>
    </source>
</evidence>
<dbReference type="GO" id="GO:0048029">
    <property type="term" value="F:monosaccharide binding"/>
    <property type="evidence" value="ECO:0007669"/>
    <property type="project" value="TreeGrafter"/>
</dbReference>
<dbReference type="Proteomes" id="UP000229896">
    <property type="component" value="Unassembled WGS sequence"/>
</dbReference>
<evidence type="ECO:0000256" key="3">
    <source>
        <dbReference type="ARBA" id="ARBA00023235"/>
    </source>
</evidence>
<sequence length="373" mass="42320">MKFHDLKSFDDLPKDWSQFFDYREDISYLKRQTDKIDFDFENVIVIGNGGSITSFKAYAVKPKKKVYIIDSMDPTLLKNVKKQCQSDKTVVIAVSKSGNTLGVVESLAYFSSYKIIVVTEGEEGTLRQIATKMKWQIIEHPNISGRYSGATSAGLFPALLSGIEIENIVSGISHGYKYKKEAWSLAKYFYNLEGKGYLEVYVSAYANSLNNFRTLIVQLMHETVCKQGRGQTFYFSEAPECQHHTNQRFFGGKKNVIGVFITTEKSADDKKISLPKEIENIELKRLVLKKLENITYQQALLAEYKGTKTEANRLAIPNITIELANTEDQSLGELLAFWQLVAFYSAIIRNVNPFDEPAVTNSKNITIEEIKKN</sequence>
<dbReference type="InterPro" id="IPR046348">
    <property type="entry name" value="SIS_dom_sf"/>
</dbReference>
<keyword evidence="2" id="KW-0324">Glycolysis</keyword>
<proteinExistence type="predicted"/>
<name>A0A2M6YBK7_9BACT</name>
<dbReference type="PROSITE" id="PS51463">
    <property type="entry name" value="P_GLUCOSE_ISOMERASE_3"/>
    <property type="match status" value="1"/>
</dbReference>
<dbReference type="GO" id="GO:0005829">
    <property type="term" value="C:cytosol"/>
    <property type="evidence" value="ECO:0007669"/>
    <property type="project" value="TreeGrafter"/>
</dbReference>
<dbReference type="AlphaFoldDB" id="A0A2M6YBK7"/>
<dbReference type="GO" id="GO:0097367">
    <property type="term" value="F:carbohydrate derivative binding"/>
    <property type="evidence" value="ECO:0007669"/>
    <property type="project" value="InterPro"/>
</dbReference>
<gene>
    <name evidence="4" type="ORF">COT12_03080</name>
</gene>
<evidence type="ECO:0000313" key="4">
    <source>
        <dbReference type="EMBL" id="PIU24060.1"/>
    </source>
</evidence>